<feature type="compositionally biased region" description="Polar residues" evidence="7">
    <location>
        <begin position="137"/>
        <end position="154"/>
    </location>
</feature>
<keyword evidence="10" id="KW-1185">Reference proteome</keyword>
<feature type="compositionally biased region" description="Polar residues" evidence="7">
    <location>
        <begin position="87"/>
        <end position="99"/>
    </location>
</feature>
<feature type="compositionally biased region" description="Polar residues" evidence="7">
    <location>
        <begin position="502"/>
        <end position="511"/>
    </location>
</feature>
<keyword evidence="4" id="KW-0963">Cytoplasm</keyword>
<reference evidence="9" key="1">
    <citation type="submission" date="2020-04" db="EMBL/GenBank/DDBJ databases">
        <title>Analysis of mating type loci in Filobasidium floriforme.</title>
        <authorList>
            <person name="Nowrousian M."/>
        </authorList>
    </citation>
    <scope>NUCLEOTIDE SEQUENCE</scope>
    <source>
        <strain evidence="9">CBS 6242</strain>
    </source>
</reference>
<feature type="region of interest" description="Disordered" evidence="7">
    <location>
        <begin position="520"/>
        <end position="539"/>
    </location>
</feature>
<evidence type="ECO:0000256" key="5">
    <source>
        <dbReference type="ARBA" id="ARBA00022884"/>
    </source>
</evidence>
<dbReference type="GO" id="GO:0000932">
    <property type="term" value="C:P-body"/>
    <property type="evidence" value="ECO:0007669"/>
    <property type="project" value="UniProtKB-SubCell"/>
</dbReference>
<evidence type="ECO:0000256" key="7">
    <source>
        <dbReference type="SAM" id="MobiDB-lite"/>
    </source>
</evidence>
<comment type="similarity">
    <text evidence="3">Belongs to the PAT1 family.</text>
</comment>
<evidence type="ECO:0000256" key="2">
    <source>
        <dbReference type="ARBA" id="ARBA00004201"/>
    </source>
</evidence>
<evidence type="ECO:0000259" key="8">
    <source>
        <dbReference type="Pfam" id="PF09770"/>
    </source>
</evidence>
<dbReference type="GO" id="GO:0003723">
    <property type="term" value="F:RNA binding"/>
    <property type="evidence" value="ECO:0007669"/>
    <property type="project" value="UniProtKB-KW"/>
</dbReference>
<keyword evidence="6" id="KW-0539">Nucleus</keyword>
<evidence type="ECO:0000256" key="6">
    <source>
        <dbReference type="ARBA" id="ARBA00023242"/>
    </source>
</evidence>
<evidence type="ECO:0000313" key="10">
    <source>
        <dbReference type="Proteomes" id="UP000812966"/>
    </source>
</evidence>
<feature type="compositionally biased region" description="Polar residues" evidence="7">
    <location>
        <begin position="520"/>
        <end position="530"/>
    </location>
</feature>
<protein>
    <recommendedName>
        <fullName evidence="8">mRNA decay factor PAT1 domain-containing protein</fullName>
    </recommendedName>
</protein>
<comment type="caution">
    <text evidence="9">The sequence shown here is derived from an EMBL/GenBank/DDBJ whole genome shotgun (WGS) entry which is preliminary data.</text>
</comment>
<dbReference type="PANTHER" id="PTHR21551">
    <property type="entry name" value="TOPOISOMERASE II-ASSOCIATED PROTEIN PAT1"/>
    <property type="match status" value="1"/>
</dbReference>
<evidence type="ECO:0000256" key="4">
    <source>
        <dbReference type="ARBA" id="ARBA00022490"/>
    </source>
</evidence>
<accession>A0A8K0JRB4</accession>
<feature type="domain" description="mRNA decay factor PAT1" evidence="8">
    <location>
        <begin position="1"/>
        <end position="906"/>
    </location>
</feature>
<sequence length="910" mass="98735">MSFFGFDATLPERRRGLDDDLDAFGDKAGAEDIAVYTWGTEDYDGLGDQLQEQGDDANDMTFGGGDIGTDFKFAQQTAQYAGMDSRGYQQNQAPTSYGSKSKLKPTKPVSDLFASTEADFFGAPKKSSRLRQKETSSRNIPTTSSFHSSGNSTPTNSTLNVIAQQATNPAPAYKTLEEIEAEARAAYARPNSGFTASAVDQGSYGMQAPVSAGQPGDRPMTLEEIEREMMSNLTKSASPAPVPATLTRQMQQPQHEMPSGLSQGYAQHLYKGQPQAQIQSPVVPPANVQQQARPPASDLTGIELLQKQLGNLAMFPPLGSAAPAKGQPKSEEQMDRELEARIRETEMAEMKRMRKANKIASMSRYNDVMTGGDKEFITRIQLSQLVTQDPYTSDFYAQVHSAITRARLAAVGQPVGRGPADGPTVLQVGPDGRGLGVGVVRSTGGPKRLKETAMQRMTVQVKRIVENAQKRATAAPSATLQGALGKNKFRSSATAPRPTLAVSASSKNLQSSTASTIANLLQGSGGSTRPNGDRKQPLTEKQVLFRLEQLYELILDLEQMRRDQPPPAPTEAQKVHFGMTDEEAEEKRIQAEQWSSQYEGAVEAMWQALLVQEPLEVSDPHPFISLLSVQKGHKLFGRLIRHLSHQQCLTVLILLLACFPQLDVVRNAPMPTLASSSMLGPYERANHKRAEARTETFLSSVIPVVVQLVGRLELKMVAGMVSLCSERWEVAKVLATRPGVALFTILFSRAEMLKHIAAVPVPEGQPAPMVPSQAELDQWNLASANLLRNLIPKLPSVFPSTQAQAAAFGPGIYLLGGNGQNAASEIGSKDEKEGMQMDLKDGEVWGLIASFGLQAPPDEQTLLVSSLRDKILHTVHSAKKGWVSAPRGELRLRNVNLFLNGLGLSADMID</sequence>
<evidence type="ECO:0000313" key="9">
    <source>
        <dbReference type="EMBL" id="KAG7566872.1"/>
    </source>
</evidence>
<dbReference type="AlphaFoldDB" id="A0A8K0JRB4"/>
<feature type="region of interest" description="Disordered" evidence="7">
    <location>
        <begin position="488"/>
        <end position="511"/>
    </location>
</feature>
<name>A0A8K0JRB4_9TREE</name>
<dbReference type="GO" id="GO:0033962">
    <property type="term" value="P:P-body assembly"/>
    <property type="evidence" value="ECO:0007669"/>
    <property type="project" value="TreeGrafter"/>
</dbReference>
<dbReference type="Pfam" id="PF09770">
    <property type="entry name" value="PAT1"/>
    <property type="match status" value="1"/>
</dbReference>
<evidence type="ECO:0000256" key="3">
    <source>
        <dbReference type="ARBA" id="ARBA00009138"/>
    </source>
</evidence>
<proteinExistence type="inferred from homology"/>
<dbReference type="GO" id="GO:0000290">
    <property type="term" value="P:deadenylation-dependent decapping of nuclear-transcribed mRNA"/>
    <property type="evidence" value="ECO:0007669"/>
    <property type="project" value="InterPro"/>
</dbReference>
<dbReference type="EMBL" id="JABELV010000019">
    <property type="protein sequence ID" value="KAG7566872.1"/>
    <property type="molecule type" value="Genomic_DNA"/>
</dbReference>
<comment type="subcellular location">
    <subcellularLocation>
        <location evidence="2">Cytoplasm</location>
        <location evidence="2">P-body</location>
    </subcellularLocation>
    <subcellularLocation>
        <location evidence="1">Nucleus</location>
    </subcellularLocation>
</comment>
<dbReference type="GO" id="GO:0005634">
    <property type="term" value="C:nucleus"/>
    <property type="evidence" value="ECO:0007669"/>
    <property type="project" value="UniProtKB-SubCell"/>
</dbReference>
<evidence type="ECO:0000256" key="1">
    <source>
        <dbReference type="ARBA" id="ARBA00004123"/>
    </source>
</evidence>
<gene>
    <name evidence="9" type="ORF">FFLO_01373</name>
</gene>
<dbReference type="Proteomes" id="UP000812966">
    <property type="component" value="Unassembled WGS sequence"/>
</dbReference>
<organism evidence="9 10">
    <name type="scientific">Filobasidium floriforme</name>
    <dbReference type="NCBI Taxonomy" id="5210"/>
    <lineage>
        <taxon>Eukaryota</taxon>
        <taxon>Fungi</taxon>
        <taxon>Dikarya</taxon>
        <taxon>Basidiomycota</taxon>
        <taxon>Agaricomycotina</taxon>
        <taxon>Tremellomycetes</taxon>
        <taxon>Filobasidiales</taxon>
        <taxon>Filobasidiaceae</taxon>
        <taxon>Filobasidium</taxon>
    </lineage>
</organism>
<dbReference type="InterPro" id="IPR019167">
    <property type="entry name" value="PAT1_dom"/>
</dbReference>
<dbReference type="InterPro" id="IPR039900">
    <property type="entry name" value="Pat1-like"/>
</dbReference>
<feature type="region of interest" description="Disordered" evidence="7">
    <location>
        <begin position="123"/>
        <end position="154"/>
    </location>
</feature>
<feature type="region of interest" description="Disordered" evidence="7">
    <location>
        <begin position="84"/>
        <end position="104"/>
    </location>
</feature>
<keyword evidence="5" id="KW-0694">RNA-binding</keyword>
<dbReference type="PANTHER" id="PTHR21551:SF0">
    <property type="entry name" value="PROTEIN ASSOCIATED WITH TOPO II RELATED-1, ISOFORM A"/>
    <property type="match status" value="1"/>
</dbReference>